<dbReference type="InterPro" id="IPR003959">
    <property type="entry name" value="ATPase_AAA_core"/>
</dbReference>
<dbReference type="OrthoDB" id="4199794at2759"/>
<dbReference type="InterPro" id="IPR013748">
    <property type="entry name" value="Rep_factorC_C"/>
</dbReference>
<dbReference type="OMA" id="ICNHISQ"/>
<proteinExistence type="inferred from homology"/>
<dbReference type="InterPro" id="IPR027417">
    <property type="entry name" value="P-loop_NTPase"/>
</dbReference>
<dbReference type="GO" id="GO:0006281">
    <property type="term" value="P:DNA repair"/>
    <property type="evidence" value="ECO:0007669"/>
    <property type="project" value="TreeGrafter"/>
</dbReference>
<dbReference type="GO" id="GO:0005663">
    <property type="term" value="C:DNA replication factor C complex"/>
    <property type="evidence" value="ECO:0007669"/>
    <property type="project" value="TreeGrafter"/>
</dbReference>
<sequence>MVCVDDPSVNRALPWTEKYRPVGLSEVVAHKAIVDVINKFADGGQLPHLLFHGPPGTGKTSTILALAKELYGLNFSNMVLELNASDARGINVVRDEIQSFASTMRPFSTTFKLVIMDECDSMTKDAQFALRRIMEKYTQHTRFCLICNYASKVIPALQSRCTKFRFSPIASGDMLQRLRHIVNSENFSISDNSLATIQKLGEGDMRKTVNILQSVSLSASVVTDDAIHLITGHVGQLQVDELLRFLLNEPLQGTFEHFNRLKCTQNFALVDIVKPLSESLLTLHMAAGTRARLLRGLSDIEYSLSFACSEKNQTLYLISLFHQARFEMTRHS</sequence>
<dbReference type="CDD" id="cd18140">
    <property type="entry name" value="HLD_clamp_RFC"/>
    <property type="match status" value="1"/>
</dbReference>
<dbReference type="EMBL" id="CP000582">
    <property type="protein sequence ID" value="ABO94743.1"/>
    <property type="molecule type" value="Genomic_DNA"/>
</dbReference>
<dbReference type="InterPro" id="IPR003593">
    <property type="entry name" value="AAA+_ATPase"/>
</dbReference>
<evidence type="ECO:0000313" key="9">
    <source>
        <dbReference type="EMBL" id="ABO94743.1"/>
    </source>
</evidence>
<feature type="domain" description="AAA+ ATPase" evidence="8">
    <location>
        <begin position="45"/>
        <end position="185"/>
    </location>
</feature>
<dbReference type="GO" id="GO:0003689">
    <property type="term" value="F:DNA clamp loader activity"/>
    <property type="evidence" value="ECO:0007669"/>
    <property type="project" value="TreeGrafter"/>
</dbReference>
<reference evidence="9 10" key="1">
    <citation type="journal article" date="2007" name="Proc. Natl. Acad. Sci. U.S.A.">
        <title>The tiny eukaryote Ostreococcus provides genomic insights into the paradox of plankton speciation.</title>
        <authorList>
            <person name="Palenik B."/>
            <person name="Grimwood J."/>
            <person name="Aerts A."/>
            <person name="Rouze P."/>
            <person name="Salamov A."/>
            <person name="Putnam N."/>
            <person name="Dupont C."/>
            <person name="Jorgensen R."/>
            <person name="Derelle E."/>
            <person name="Rombauts S."/>
            <person name="Zhou K."/>
            <person name="Otillar R."/>
            <person name="Merchant S.S."/>
            <person name="Podell S."/>
            <person name="Gaasterland T."/>
            <person name="Napoli C."/>
            <person name="Gendler K."/>
            <person name="Manuell A."/>
            <person name="Tai V."/>
            <person name="Vallon O."/>
            <person name="Piganeau G."/>
            <person name="Jancek S."/>
            <person name="Heijde M."/>
            <person name="Jabbari K."/>
            <person name="Bowler C."/>
            <person name="Lohr M."/>
            <person name="Robbens S."/>
            <person name="Werner G."/>
            <person name="Dubchak I."/>
            <person name="Pazour G.J."/>
            <person name="Ren Q."/>
            <person name="Paulsen I."/>
            <person name="Delwiche C."/>
            <person name="Schmutz J."/>
            <person name="Rokhsar D."/>
            <person name="Van de Peer Y."/>
            <person name="Moreau H."/>
            <person name="Grigoriev I.V."/>
        </authorList>
    </citation>
    <scope>NUCLEOTIDE SEQUENCE [LARGE SCALE GENOMIC DNA]</scope>
    <source>
        <strain evidence="9 10">CCE9901</strain>
    </source>
</reference>
<dbReference type="SUPFAM" id="SSF48019">
    <property type="entry name" value="post-AAA+ oligomerization domain-like"/>
    <property type="match status" value="1"/>
</dbReference>
<dbReference type="InterPro" id="IPR047854">
    <property type="entry name" value="RFC_lid"/>
</dbReference>
<keyword evidence="6" id="KW-0067">ATP-binding</keyword>
<evidence type="ECO:0000313" key="10">
    <source>
        <dbReference type="Proteomes" id="UP000001568"/>
    </source>
</evidence>
<dbReference type="GO" id="GO:0031348">
    <property type="term" value="P:negative regulation of defense response"/>
    <property type="evidence" value="ECO:0007669"/>
    <property type="project" value="EnsemblPlants"/>
</dbReference>
<accession>A4RSQ7</accession>
<evidence type="ECO:0000256" key="6">
    <source>
        <dbReference type="ARBA" id="ARBA00022840"/>
    </source>
</evidence>
<dbReference type="Gramene" id="ABO94743">
    <property type="protein sequence ID" value="ABO94743"/>
    <property type="gene ID" value="OSTLU_119614"/>
</dbReference>
<dbReference type="Gene3D" id="3.40.50.300">
    <property type="entry name" value="P-loop containing nucleotide triphosphate hydrolases"/>
    <property type="match status" value="1"/>
</dbReference>
<organism evidence="9 10">
    <name type="scientific">Ostreococcus lucimarinus (strain CCE9901)</name>
    <dbReference type="NCBI Taxonomy" id="436017"/>
    <lineage>
        <taxon>Eukaryota</taxon>
        <taxon>Viridiplantae</taxon>
        <taxon>Chlorophyta</taxon>
        <taxon>Mamiellophyceae</taxon>
        <taxon>Mamiellales</taxon>
        <taxon>Bathycoccaceae</taxon>
        <taxon>Ostreococcus</taxon>
    </lineage>
</organism>
<name>A4RSQ7_OSTLU</name>
<dbReference type="eggNOG" id="KOG0990">
    <property type="taxonomic scope" value="Eukaryota"/>
</dbReference>
<dbReference type="AlphaFoldDB" id="A4RSQ7"/>
<dbReference type="GO" id="GO:0006261">
    <property type="term" value="P:DNA-templated DNA replication"/>
    <property type="evidence" value="ECO:0007669"/>
    <property type="project" value="TreeGrafter"/>
</dbReference>
<dbReference type="PANTHER" id="PTHR11669:SF9">
    <property type="entry name" value="REPLICATION FACTOR C SUBUNIT 5"/>
    <property type="match status" value="1"/>
</dbReference>
<evidence type="ECO:0000256" key="1">
    <source>
        <dbReference type="ARBA" id="ARBA00004123"/>
    </source>
</evidence>
<dbReference type="RefSeq" id="XP_001416450.1">
    <property type="nucleotide sequence ID" value="XM_001416413.1"/>
</dbReference>
<dbReference type="Pfam" id="PF00004">
    <property type="entry name" value="AAA"/>
    <property type="match status" value="1"/>
</dbReference>
<evidence type="ECO:0000256" key="2">
    <source>
        <dbReference type="ARBA" id="ARBA00005378"/>
    </source>
</evidence>
<dbReference type="NCBIfam" id="NF001679">
    <property type="entry name" value="PRK00440.1"/>
    <property type="match status" value="1"/>
</dbReference>
<dbReference type="Pfam" id="PF08542">
    <property type="entry name" value="Rep_fac_C"/>
    <property type="match status" value="1"/>
</dbReference>
<dbReference type="Gene3D" id="1.20.272.10">
    <property type="match status" value="1"/>
</dbReference>
<dbReference type="InterPro" id="IPR008921">
    <property type="entry name" value="DNA_pol3_clamp-load_cplx_C"/>
</dbReference>
<dbReference type="FunFam" id="3.40.50.300:FF:000129">
    <property type="entry name" value="Replication factor C subunit 5"/>
    <property type="match status" value="1"/>
</dbReference>
<evidence type="ECO:0000256" key="7">
    <source>
        <dbReference type="ARBA" id="ARBA00023242"/>
    </source>
</evidence>
<evidence type="ECO:0000256" key="5">
    <source>
        <dbReference type="ARBA" id="ARBA00022741"/>
    </source>
</evidence>
<dbReference type="STRING" id="436017.A4RSQ7"/>
<dbReference type="CDD" id="cd00009">
    <property type="entry name" value="AAA"/>
    <property type="match status" value="1"/>
</dbReference>
<keyword evidence="4" id="KW-0235">DNA replication</keyword>
<gene>
    <name evidence="9" type="primary">rfc5</name>
    <name evidence="9" type="ORF">OSTLU_119614</name>
</gene>
<comment type="subunit">
    <text evidence="3">Heterotetramer of subunits RFC2, RFC3, RFC4 and RFC5 that can form a complex with RFC1.</text>
</comment>
<dbReference type="SUPFAM" id="SSF52540">
    <property type="entry name" value="P-loop containing nucleoside triphosphate hydrolases"/>
    <property type="match status" value="1"/>
</dbReference>
<dbReference type="PANTHER" id="PTHR11669">
    <property type="entry name" value="REPLICATION FACTOR C / DNA POLYMERASE III GAMMA-TAU SUBUNIT"/>
    <property type="match status" value="1"/>
</dbReference>
<dbReference type="GO" id="GO:0016887">
    <property type="term" value="F:ATP hydrolysis activity"/>
    <property type="evidence" value="ECO:0007669"/>
    <property type="project" value="InterPro"/>
</dbReference>
<dbReference type="Proteomes" id="UP000001568">
    <property type="component" value="Chromosome 2"/>
</dbReference>
<dbReference type="GO" id="GO:0003677">
    <property type="term" value="F:DNA binding"/>
    <property type="evidence" value="ECO:0007669"/>
    <property type="project" value="InterPro"/>
</dbReference>
<protein>
    <submittedName>
        <fullName evidence="9">Replication factor C subunit 5 (36kDa), probable</fullName>
    </submittedName>
</protein>
<comment type="subcellular location">
    <subcellularLocation>
        <location evidence="1">Nucleus</location>
    </subcellularLocation>
</comment>
<keyword evidence="5" id="KW-0547">Nucleotide-binding</keyword>
<dbReference type="Gene3D" id="1.10.8.60">
    <property type="match status" value="1"/>
</dbReference>
<evidence type="ECO:0000259" key="8">
    <source>
        <dbReference type="SMART" id="SM00382"/>
    </source>
</evidence>
<evidence type="ECO:0000256" key="3">
    <source>
        <dbReference type="ARBA" id="ARBA00011480"/>
    </source>
</evidence>
<dbReference type="GO" id="GO:0005524">
    <property type="term" value="F:ATP binding"/>
    <property type="evidence" value="ECO:0007669"/>
    <property type="project" value="UniProtKB-KW"/>
</dbReference>
<keyword evidence="10" id="KW-1185">Reference proteome</keyword>
<keyword evidence="7" id="KW-0539">Nucleus</keyword>
<dbReference type="KEGG" id="olu:OSTLU_119614"/>
<dbReference type="SMART" id="SM00382">
    <property type="entry name" value="AAA"/>
    <property type="match status" value="1"/>
</dbReference>
<evidence type="ECO:0000256" key="4">
    <source>
        <dbReference type="ARBA" id="ARBA00022705"/>
    </source>
</evidence>
<dbReference type="HOGENOM" id="CLU_042324_2_1_1"/>
<comment type="similarity">
    <text evidence="2">Belongs to the activator 1 small subunits family.</text>
</comment>
<dbReference type="GeneID" id="5000408"/>
<dbReference type="InterPro" id="IPR050238">
    <property type="entry name" value="DNA_Rep/Repair_Clamp_Loader"/>
</dbReference>
<dbReference type="GO" id="GO:0005634">
    <property type="term" value="C:nucleus"/>
    <property type="evidence" value="ECO:0007669"/>
    <property type="project" value="UniProtKB-SubCell"/>
</dbReference>